<protein>
    <submittedName>
        <fullName evidence="2">Aminoglycoside adenylyltransferase</fullName>
    </submittedName>
</protein>
<dbReference type="InterPro" id="IPR019646">
    <property type="entry name" value="Aminoglyc_AdlTrfase"/>
</dbReference>
<dbReference type="Gene3D" id="3.30.460.40">
    <property type="match status" value="1"/>
</dbReference>
<keyword evidence="2" id="KW-0548">Nucleotidyltransferase</keyword>
<proteinExistence type="predicted"/>
<gene>
    <name evidence="2" type="ORF">JF887_11400</name>
</gene>
<dbReference type="EMBL" id="JAEKNN010000054">
    <property type="protein sequence ID" value="MBJ7610017.1"/>
    <property type="molecule type" value="Genomic_DNA"/>
</dbReference>
<reference evidence="2 3" key="1">
    <citation type="submission" date="2020-10" db="EMBL/GenBank/DDBJ databases">
        <title>Ca. Dormibacterota MAGs.</title>
        <authorList>
            <person name="Montgomery K."/>
        </authorList>
    </citation>
    <scope>NUCLEOTIDE SEQUENCE [LARGE SCALE GENOMIC DNA]</scope>
    <source>
        <strain evidence="2">Mitchell_Peninsula_5</strain>
    </source>
</reference>
<evidence type="ECO:0000313" key="2">
    <source>
        <dbReference type="EMBL" id="MBJ7610017.1"/>
    </source>
</evidence>
<feature type="compositionally biased region" description="Basic and acidic residues" evidence="1">
    <location>
        <begin position="175"/>
        <end position="196"/>
    </location>
</feature>
<feature type="region of interest" description="Disordered" evidence="1">
    <location>
        <begin position="153"/>
        <end position="205"/>
    </location>
</feature>
<name>A0A934KLS5_9BACT</name>
<sequence>MSRRCDTQLALIAEVAAVCGALGIDCWLRGGWAMDFYLGRVTREHSDVDWLLWAEDADRLVDALDQREYQRTPEHPADQQLDFVWHGEVVSFALLARNDAGEVVVAGGPHAGKAWPASLLAPTPGQIGEIRCRVISPEAQIEIKEMMPVWVPERPRRPKDRDDLALLRRAVAQRSEARGGKRAPRTGERERPDHPGLSRRPRASR</sequence>
<keyword evidence="2" id="KW-0808">Transferase</keyword>
<evidence type="ECO:0000313" key="3">
    <source>
        <dbReference type="Proteomes" id="UP000614410"/>
    </source>
</evidence>
<organism evidence="2 3">
    <name type="scientific">Candidatus Amunia macphersoniae</name>
    <dbReference type="NCBI Taxonomy" id="3127014"/>
    <lineage>
        <taxon>Bacteria</taxon>
        <taxon>Bacillati</taxon>
        <taxon>Candidatus Dormiibacterota</taxon>
        <taxon>Candidatus Dormibacteria</taxon>
        <taxon>Candidatus Aeolococcales</taxon>
        <taxon>Candidatus Aeolococcaceae</taxon>
        <taxon>Candidatus Amunia</taxon>
    </lineage>
</organism>
<accession>A0A934KLS5</accession>
<evidence type="ECO:0000256" key="1">
    <source>
        <dbReference type="SAM" id="MobiDB-lite"/>
    </source>
</evidence>
<dbReference type="AlphaFoldDB" id="A0A934KLS5"/>
<comment type="caution">
    <text evidence="2">The sequence shown here is derived from an EMBL/GenBank/DDBJ whole genome shotgun (WGS) entry which is preliminary data.</text>
</comment>
<feature type="compositionally biased region" description="Basic and acidic residues" evidence="1">
    <location>
        <begin position="153"/>
        <end position="166"/>
    </location>
</feature>
<dbReference type="Pfam" id="PF10706">
    <property type="entry name" value="Aminoglyc_resit"/>
    <property type="match status" value="1"/>
</dbReference>
<dbReference type="GO" id="GO:0016779">
    <property type="term" value="F:nucleotidyltransferase activity"/>
    <property type="evidence" value="ECO:0007669"/>
    <property type="project" value="UniProtKB-KW"/>
</dbReference>
<dbReference type="Proteomes" id="UP000614410">
    <property type="component" value="Unassembled WGS sequence"/>
</dbReference>